<name>X0WDR8_9ZZZZ</name>
<accession>X0WDR8</accession>
<evidence type="ECO:0000313" key="1">
    <source>
        <dbReference type="EMBL" id="GAG28790.1"/>
    </source>
</evidence>
<dbReference type="AlphaFoldDB" id="X0WDR8"/>
<sequence length="53" mass="5471">HLRGMNMLFEGLKEKGSMVIVPASALHSMDLGAQLGVAAFAQDGKSPGATNSE</sequence>
<dbReference type="EMBL" id="BARS01048966">
    <property type="protein sequence ID" value="GAG28790.1"/>
    <property type="molecule type" value="Genomic_DNA"/>
</dbReference>
<proteinExistence type="predicted"/>
<reference evidence="1" key="1">
    <citation type="journal article" date="2014" name="Front. Microbiol.">
        <title>High frequency of phylogenetically diverse reductive dehalogenase-homologous genes in deep subseafloor sedimentary metagenomes.</title>
        <authorList>
            <person name="Kawai M."/>
            <person name="Futagami T."/>
            <person name="Toyoda A."/>
            <person name="Takaki Y."/>
            <person name="Nishi S."/>
            <person name="Hori S."/>
            <person name="Arai W."/>
            <person name="Tsubouchi T."/>
            <person name="Morono Y."/>
            <person name="Uchiyama I."/>
            <person name="Ito T."/>
            <person name="Fujiyama A."/>
            <person name="Inagaki F."/>
            <person name="Takami H."/>
        </authorList>
    </citation>
    <scope>NUCLEOTIDE SEQUENCE</scope>
    <source>
        <strain evidence="1">Expedition CK06-06</strain>
    </source>
</reference>
<comment type="caution">
    <text evidence="1">The sequence shown here is derived from an EMBL/GenBank/DDBJ whole genome shotgun (WGS) entry which is preliminary data.</text>
</comment>
<gene>
    <name evidence="1" type="ORF">S01H1_73295</name>
</gene>
<feature type="non-terminal residue" evidence="1">
    <location>
        <position position="1"/>
    </location>
</feature>
<organism evidence="1">
    <name type="scientific">marine sediment metagenome</name>
    <dbReference type="NCBI Taxonomy" id="412755"/>
    <lineage>
        <taxon>unclassified sequences</taxon>
        <taxon>metagenomes</taxon>
        <taxon>ecological metagenomes</taxon>
    </lineage>
</organism>
<protein>
    <submittedName>
        <fullName evidence="1">Uncharacterized protein</fullName>
    </submittedName>
</protein>